<dbReference type="OrthoDB" id="2503293at2759"/>
<dbReference type="Proteomes" id="UP000325313">
    <property type="component" value="Unassembled WGS sequence"/>
</dbReference>
<name>A0A5B0NRU3_PUCGR</name>
<protein>
    <submittedName>
        <fullName evidence="4">Uncharacterized protein</fullName>
    </submittedName>
</protein>
<dbReference type="AlphaFoldDB" id="A0A5B0NRU3"/>
<gene>
    <name evidence="4" type="ORF">PGT21_028419</name>
    <name evidence="3" type="ORF">PGTUg99_022555</name>
</gene>
<proteinExistence type="predicted"/>
<reference evidence="5 6" key="1">
    <citation type="submission" date="2019-05" db="EMBL/GenBank/DDBJ databases">
        <title>Emergence of the Ug99 lineage of the wheat stem rust pathogen through somatic hybridization.</title>
        <authorList>
            <person name="Li F."/>
            <person name="Upadhyaya N.M."/>
            <person name="Sperschneider J."/>
            <person name="Matny O."/>
            <person name="Nguyen-Phuc H."/>
            <person name="Mago R."/>
            <person name="Raley C."/>
            <person name="Miller M.E."/>
            <person name="Silverstein K.A.T."/>
            <person name="Henningsen E."/>
            <person name="Hirsch C.D."/>
            <person name="Visser B."/>
            <person name="Pretorius Z.A."/>
            <person name="Steffenson B.J."/>
            <person name="Schwessinger B."/>
            <person name="Dodds P.N."/>
            <person name="Figueroa M."/>
        </authorList>
    </citation>
    <scope>NUCLEOTIDE SEQUENCE [LARGE SCALE GENOMIC DNA]</scope>
    <source>
        <strain evidence="4">21-0</strain>
        <strain evidence="3 6">Ug99</strain>
    </source>
</reference>
<dbReference type="EMBL" id="VDEP01000471">
    <property type="protein sequence ID" value="KAA1075851.1"/>
    <property type="molecule type" value="Genomic_DNA"/>
</dbReference>
<evidence type="ECO:0000256" key="2">
    <source>
        <dbReference type="SAM" id="MobiDB-lite"/>
    </source>
</evidence>
<keyword evidence="1" id="KW-0175">Coiled coil</keyword>
<feature type="coiled-coil region" evidence="1">
    <location>
        <begin position="104"/>
        <end position="168"/>
    </location>
</feature>
<comment type="caution">
    <text evidence="4">The sequence shown here is derived from an EMBL/GenBank/DDBJ whole genome shotgun (WGS) entry which is preliminary data.</text>
</comment>
<evidence type="ECO:0000313" key="3">
    <source>
        <dbReference type="EMBL" id="KAA1075851.1"/>
    </source>
</evidence>
<feature type="region of interest" description="Disordered" evidence="2">
    <location>
        <begin position="44"/>
        <end position="65"/>
    </location>
</feature>
<evidence type="ECO:0000313" key="5">
    <source>
        <dbReference type="Proteomes" id="UP000324748"/>
    </source>
</evidence>
<evidence type="ECO:0000256" key="1">
    <source>
        <dbReference type="SAM" id="Coils"/>
    </source>
</evidence>
<keyword evidence="5" id="KW-1185">Reference proteome</keyword>
<organism evidence="4 5">
    <name type="scientific">Puccinia graminis f. sp. tritici</name>
    <dbReference type="NCBI Taxonomy" id="56615"/>
    <lineage>
        <taxon>Eukaryota</taxon>
        <taxon>Fungi</taxon>
        <taxon>Dikarya</taxon>
        <taxon>Basidiomycota</taxon>
        <taxon>Pucciniomycotina</taxon>
        <taxon>Pucciniomycetes</taxon>
        <taxon>Pucciniales</taxon>
        <taxon>Pucciniaceae</taxon>
        <taxon>Puccinia</taxon>
    </lineage>
</organism>
<sequence>MINWGQSLLYLLIFPNFFHYHVFAMYGGARKLFKADPSGTYSPIRDQTFEGSSSQAGTASSSKGFLSKFTSSKTKSHKDLENHLVNTIYQEKVTQSFLMDIQILEEQREKLNKYSKKMDSVNQLKKQFKKDYIERNNEHLSEDMMGRIKQVMKEMSQLQGENNEELVKIAIYAKALADVTATKKVDPKSITKLEKANLNHIQSLRRSTFVWQPENTKVKHLFESLESLWAKDVDEPSSTSKEFLKKFQITSLPRSC</sequence>
<dbReference type="Proteomes" id="UP000324748">
    <property type="component" value="Unassembled WGS sequence"/>
</dbReference>
<evidence type="ECO:0000313" key="4">
    <source>
        <dbReference type="EMBL" id="KAA1091204.1"/>
    </source>
</evidence>
<feature type="compositionally biased region" description="Low complexity" evidence="2">
    <location>
        <begin position="51"/>
        <end position="65"/>
    </location>
</feature>
<dbReference type="EMBL" id="VSWC01000092">
    <property type="protein sequence ID" value="KAA1091204.1"/>
    <property type="molecule type" value="Genomic_DNA"/>
</dbReference>
<accession>A0A5B0NRU3</accession>
<evidence type="ECO:0000313" key="6">
    <source>
        <dbReference type="Proteomes" id="UP000325313"/>
    </source>
</evidence>